<evidence type="ECO:0000259" key="5">
    <source>
        <dbReference type="Pfam" id="PF00149"/>
    </source>
</evidence>
<name>A0A4Q9DFY2_9BACL</name>
<evidence type="ECO:0000313" key="7">
    <source>
        <dbReference type="Proteomes" id="UP000293142"/>
    </source>
</evidence>
<gene>
    <name evidence="6" type="ORF">EYB31_35295</name>
</gene>
<dbReference type="InterPro" id="IPR042281">
    <property type="entry name" value="GpdQ_beta-strand"/>
</dbReference>
<dbReference type="Gene3D" id="3.60.21.40">
    <property type="entry name" value="GpdQ, catalytic alpha/beta sandwich domain"/>
    <property type="match status" value="1"/>
</dbReference>
<accession>A0A4Q9DFY2</accession>
<keyword evidence="3" id="KW-0408">Iron</keyword>
<dbReference type="Gene3D" id="3.30.750.180">
    <property type="entry name" value="GpdQ, beta-strand dimerisation domain"/>
    <property type="match status" value="1"/>
</dbReference>
<dbReference type="OrthoDB" id="5505563at2"/>
<feature type="domain" description="Calcineurin-like phosphoesterase" evidence="5">
    <location>
        <begin position="1"/>
        <end position="198"/>
    </location>
</feature>
<evidence type="ECO:0000313" key="6">
    <source>
        <dbReference type="EMBL" id="TBL69835.1"/>
    </source>
</evidence>
<keyword evidence="2" id="KW-0378">Hydrolase</keyword>
<evidence type="ECO:0000256" key="1">
    <source>
        <dbReference type="ARBA" id="ARBA00022723"/>
    </source>
</evidence>
<dbReference type="PANTHER" id="PTHR42988">
    <property type="entry name" value="PHOSPHOHYDROLASE"/>
    <property type="match status" value="1"/>
</dbReference>
<dbReference type="SUPFAM" id="SSF56300">
    <property type="entry name" value="Metallo-dependent phosphatases"/>
    <property type="match status" value="1"/>
</dbReference>
<dbReference type="GO" id="GO:0016787">
    <property type="term" value="F:hydrolase activity"/>
    <property type="evidence" value="ECO:0007669"/>
    <property type="project" value="UniProtKB-KW"/>
</dbReference>
<dbReference type="Proteomes" id="UP000293142">
    <property type="component" value="Unassembled WGS sequence"/>
</dbReference>
<dbReference type="PANTHER" id="PTHR42988:SF2">
    <property type="entry name" value="CYCLIC NUCLEOTIDE PHOSPHODIESTERASE CBUA0032-RELATED"/>
    <property type="match status" value="1"/>
</dbReference>
<evidence type="ECO:0000256" key="2">
    <source>
        <dbReference type="ARBA" id="ARBA00022801"/>
    </source>
</evidence>
<comment type="caution">
    <text evidence="6">The sequence shown here is derived from an EMBL/GenBank/DDBJ whole genome shotgun (WGS) entry which is preliminary data.</text>
</comment>
<dbReference type="GO" id="GO:0046872">
    <property type="term" value="F:metal ion binding"/>
    <property type="evidence" value="ECO:0007669"/>
    <property type="project" value="UniProtKB-KW"/>
</dbReference>
<reference evidence="6 7" key="1">
    <citation type="submission" date="2019-02" db="EMBL/GenBank/DDBJ databases">
        <title>Paenibacillus sp. nov., isolated from surface-sterilized tissue of Thalictrum simplex L.</title>
        <authorList>
            <person name="Tuo L."/>
        </authorList>
    </citation>
    <scope>NUCLEOTIDE SEQUENCE [LARGE SCALE GENOMIC DNA]</scope>
    <source>
        <strain evidence="6 7">N2SHLJ1</strain>
    </source>
</reference>
<dbReference type="InterPro" id="IPR050884">
    <property type="entry name" value="CNP_phosphodiesterase-III"/>
</dbReference>
<evidence type="ECO:0000256" key="3">
    <source>
        <dbReference type="ARBA" id="ARBA00023004"/>
    </source>
</evidence>
<dbReference type="Pfam" id="PF00149">
    <property type="entry name" value="Metallophos"/>
    <property type="match status" value="1"/>
</dbReference>
<proteinExistence type="inferred from homology"/>
<dbReference type="EMBL" id="SIRE01000036">
    <property type="protein sequence ID" value="TBL69835.1"/>
    <property type="molecule type" value="Genomic_DNA"/>
</dbReference>
<dbReference type="InterPro" id="IPR029052">
    <property type="entry name" value="Metallo-depent_PP-like"/>
</dbReference>
<comment type="similarity">
    <text evidence="4">Belongs to the cyclic nucleotide phosphodiesterase class-III family.</text>
</comment>
<protein>
    <recommendedName>
        <fullName evidence="5">Calcineurin-like phosphoesterase domain-containing protein</fullName>
    </recommendedName>
</protein>
<sequence>MRIRIMSDFHFTLRGENGGADPFFKQYLERYFHEGPEADLYVSLGDLTQDGKEEEYRGVFAIIDSLGKRDLFRHVPGNHDLLSGSVQQTEQWAKTPQIEQGFGSIETEQALLLFANTSQEMKPLDWGGRFDPTRIAWLKKRLGAAQGKPVLVFAHHPLPHTTALSDKELLRVEQPEQLVEAMSEASGTCFWFNGHNHIQSIVRQNQWTYVQCASVVCLPSWSDVVIDDGVLRLECKLPDEALQSGAERVLGQYGSFHRVEPSVAAGTESDQVFEIAIS</sequence>
<dbReference type="InterPro" id="IPR004843">
    <property type="entry name" value="Calcineurin-like_PHP"/>
</dbReference>
<dbReference type="AlphaFoldDB" id="A0A4Q9DFY2"/>
<keyword evidence="1" id="KW-0479">Metal-binding</keyword>
<dbReference type="RefSeq" id="WP_131018295.1">
    <property type="nucleotide sequence ID" value="NZ_SIRE01000036.1"/>
</dbReference>
<keyword evidence="7" id="KW-1185">Reference proteome</keyword>
<dbReference type="InterPro" id="IPR042283">
    <property type="entry name" value="GpdQ_catalytic"/>
</dbReference>
<evidence type="ECO:0000256" key="4">
    <source>
        <dbReference type="ARBA" id="ARBA00025742"/>
    </source>
</evidence>
<organism evidence="6 7">
    <name type="scientific">Paenibacillus thalictri</name>
    <dbReference type="NCBI Taxonomy" id="2527873"/>
    <lineage>
        <taxon>Bacteria</taxon>
        <taxon>Bacillati</taxon>
        <taxon>Bacillota</taxon>
        <taxon>Bacilli</taxon>
        <taxon>Bacillales</taxon>
        <taxon>Paenibacillaceae</taxon>
        <taxon>Paenibacillus</taxon>
    </lineage>
</organism>